<dbReference type="EMBL" id="CP071793">
    <property type="protein sequence ID" value="QTD54238.1"/>
    <property type="molecule type" value="Genomic_DNA"/>
</dbReference>
<reference evidence="1" key="1">
    <citation type="submission" date="2021-03" db="EMBL/GenBank/DDBJ databases">
        <title>Acanthopleuribacteraceae sp. M133.</title>
        <authorList>
            <person name="Wang G."/>
        </authorList>
    </citation>
    <scope>NUCLEOTIDE SEQUENCE</scope>
    <source>
        <strain evidence="1">M133</strain>
    </source>
</reference>
<name>A0A8A4TYD4_SULCO</name>
<gene>
    <name evidence="1" type="ORF">J3U87_17475</name>
</gene>
<organism evidence="1 2">
    <name type="scientific">Sulfidibacter corallicola</name>
    <dbReference type="NCBI Taxonomy" id="2818388"/>
    <lineage>
        <taxon>Bacteria</taxon>
        <taxon>Pseudomonadati</taxon>
        <taxon>Acidobacteriota</taxon>
        <taxon>Holophagae</taxon>
        <taxon>Acanthopleuribacterales</taxon>
        <taxon>Acanthopleuribacteraceae</taxon>
        <taxon>Sulfidibacter</taxon>
    </lineage>
</organism>
<proteinExistence type="predicted"/>
<dbReference type="RefSeq" id="WP_237384335.1">
    <property type="nucleotide sequence ID" value="NZ_CP071793.1"/>
</dbReference>
<dbReference type="Proteomes" id="UP000663929">
    <property type="component" value="Chromosome"/>
</dbReference>
<dbReference type="AlphaFoldDB" id="A0A8A4TYD4"/>
<evidence type="ECO:0000313" key="2">
    <source>
        <dbReference type="Proteomes" id="UP000663929"/>
    </source>
</evidence>
<protein>
    <submittedName>
        <fullName evidence="1">Uncharacterized protein</fullName>
    </submittedName>
</protein>
<sequence length="143" mass="15420">MTGRATGILHKLLISQVFNSEAEPFPKRSELVFMSQNGRTPGRTSISAIFAFGDRNRKNIGCCFGVGRVTKQNGIQGSGPRMGESGFGITPISDHAATMKNEGVVSASQSVSQLAAHMGWHQPQADRQARLHLHFDDGLSLVL</sequence>
<evidence type="ECO:0000313" key="1">
    <source>
        <dbReference type="EMBL" id="QTD54238.1"/>
    </source>
</evidence>
<accession>A0A8A4TYD4</accession>
<keyword evidence="2" id="KW-1185">Reference proteome</keyword>
<dbReference type="KEGG" id="scor:J3U87_17475"/>